<evidence type="ECO:0000256" key="4">
    <source>
        <dbReference type="ARBA" id="ARBA00022840"/>
    </source>
</evidence>
<accession>A0A2M7TB86</accession>
<evidence type="ECO:0000313" key="7">
    <source>
        <dbReference type="Proteomes" id="UP000230956"/>
    </source>
</evidence>
<evidence type="ECO:0000259" key="5">
    <source>
        <dbReference type="Pfam" id="PF00288"/>
    </source>
</evidence>
<keyword evidence="4" id="KW-0067">ATP-binding</keyword>
<dbReference type="PANTHER" id="PTHR43527:SF1">
    <property type="entry name" value="L-THREONINE KINASE"/>
    <property type="match status" value="1"/>
</dbReference>
<dbReference type="GO" id="GO:0016301">
    <property type="term" value="F:kinase activity"/>
    <property type="evidence" value="ECO:0007669"/>
    <property type="project" value="UniProtKB-KW"/>
</dbReference>
<feature type="domain" description="GHMP kinase N-terminal" evidence="5">
    <location>
        <begin position="75"/>
        <end position="140"/>
    </location>
</feature>
<dbReference type="Pfam" id="PF00288">
    <property type="entry name" value="GHMP_kinases_N"/>
    <property type="match status" value="1"/>
</dbReference>
<keyword evidence="2" id="KW-0547">Nucleotide-binding</keyword>
<keyword evidence="3 6" id="KW-0418">Kinase</keyword>
<dbReference type="InterPro" id="IPR020568">
    <property type="entry name" value="Ribosomal_Su5_D2-typ_SF"/>
</dbReference>
<sequence>MKTRVRMPGSCGELVQGALGEIDFHITCPINRYSDVRVSGLKEGVVRVADYAGTAYNSNDANYANDDVKYDKTTSALRKALERIGTGYGAEVLVQSGLPRGKGMASSTADIAAAVAAVFEVHGRPIDPHEIAEIALSVEPTDGIIFDGIVAFDHLKGRMLQALGEAPPLEILALEPPKDLDTIRFNKDKARLKDTDKLFVKEAFDMAVEGLASNNLRLIGSAASLSSILNQKLLYKPELDDVMAVCRTKGGLGVNVAHSGTVMGMLVEKGFGHRLFNKVSHYIPRSWDAYVVEVINGGIRSDPADTRYPPRKATDVAAYEAFVNT</sequence>
<protein>
    <submittedName>
        <fullName evidence="6">GHMP kinase</fullName>
    </submittedName>
</protein>
<comment type="caution">
    <text evidence="6">The sequence shown here is derived from an EMBL/GenBank/DDBJ whole genome shotgun (WGS) entry which is preliminary data.</text>
</comment>
<evidence type="ECO:0000256" key="3">
    <source>
        <dbReference type="ARBA" id="ARBA00022777"/>
    </source>
</evidence>
<dbReference type="PIRSF" id="PIRSF033887">
    <property type="entry name" value="PduX"/>
    <property type="match status" value="1"/>
</dbReference>
<gene>
    <name evidence="6" type="ORF">COY37_00585</name>
</gene>
<dbReference type="GO" id="GO:0005524">
    <property type="term" value="F:ATP binding"/>
    <property type="evidence" value="ECO:0007669"/>
    <property type="project" value="UniProtKB-KW"/>
</dbReference>
<dbReference type="Proteomes" id="UP000230956">
    <property type="component" value="Unassembled WGS sequence"/>
</dbReference>
<evidence type="ECO:0000256" key="2">
    <source>
        <dbReference type="ARBA" id="ARBA00022741"/>
    </source>
</evidence>
<proteinExistence type="predicted"/>
<dbReference type="Gene3D" id="3.30.230.10">
    <property type="match status" value="1"/>
</dbReference>
<dbReference type="SUPFAM" id="SSF54211">
    <property type="entry name" value="Ribosomal protein S5 domain 2-like"/>
    <property type="match status" value="1"/>
</dbReference>
<reference evidence="7" key="1">
    <citation type="submission" date="2017-09" db="EMBL/GenBank/DDBJ databases">
        <title>Depth-based differentiation of microbial function through sediment-hosted aquifers and enrichment of novel symbionts in the deep terrestrial subsurface.</title>
        <authorList>
            <person name="Probst A.J."/>
            <person name="Ladd B."/>
            <person name="Jarett J.K."/>
            <person name="Geller-Mcgrath D.E."/>
            <person name="Sieber C.M.K."/>
            <person name="Emerson J.B."/>
            <person name="Anantharaman K."/>
            <person name="Thomas B.C."/>
            <person name="Malmstrom R."/>
            <person name="Stieglmeier M."/>
            <person name="Klingl A."/>
            <person name="Woyke T."/>
            <person name="Ryan C.M."/>
            <person name="Banfield J.F."/>
        </authorList>
    </citation>
    <scope>NUCLEOTIDE SEQUENCE [LARGE SCALE GENOMIC DNA]</scope>
</reference>
<evidence type="ECO:0000256" key="1">
    <source>
        <dbReference type="ARBA" id="ARBA00022679"/>
    </source>
</evidence>
<dbReference type="InterPro" id="IPR006204">
    <property type="entry name" value="GHMP_kinase_N_dom"/>
</dbReference>
<dbReference type="RefSeq" id="WP_286679242.1">
    <property type="nucleotide sequence ID" value="NZ_MNXI01000138.1"/>
</dbReference>
<dbReference type="AlphaFoldDB" id="A0A2M7TB86"/>
<dbReference type="PANTHER" id="PTHR43527">
    <property type="entry name" value="4-DIPHOSPHOCYTIDYL-2-C-METHYL-D-ERYTHRITOL KINASE, CHLOROPLASTIC"/>
    <property type="match status" value="1"/>
</dbReference>
<organism evidence="6 7">
    <name type="scientific">Candidatus Aquicultor secundus</name>
    <dbReference type="NCBI Taxonomy" id="1973895"/>
    <lineage>
        <taxon>Bacteria</taxon>
        <taxon>Bacillati</taxon>
        <taxon>Actinomycetota</taxon>
        <taxon>Candidatus Aquicultoria</taxon>
        <taxon>Candidatus Aquicultorales</taxon>
        <taxon>Candidatus Aquicultoraceae</taxon>
        <taxon>Candidatus Aquicultor</taxon>
    </lineage>
</organism>
<evidence type="ECO:0000313" key="6">
    <source>
        <dbReference type="EMBL" id="PIZ42362.1"/>
    </source>
</evidence>
<dbReference type="EMBL" id="PFNG01000017">
    <property type="protein sequence ID" value="PIZ42362.1"/>
    <property type="molecule type" value="Genomic_DNA"/>
</dbReference>
<keyword evidence="1" id="KW-0808">Transferase</keyword>
<dbReference type="InterPro" id="IPR012363">
    <property type="entry name" value="PduX"/>
</dbReference>
<name>A0A2M7TB86_9ACTN</name>
<dbReference type="InterPro" id="IPR014721">
    <property type="entry name" value="Ribsml_uS5_D2-typ_fold_subgr"/>
</dbReference>